<evidence type="ECO:0000256" key="1">
    <source>
        <dbReference type="SAM" id="MobiDB-lite"/>
    </source>
</evidence>
<evidence type="ECO:0000313" key="4">
    <source>
        <dbReference type="Proteomes" id="UP000240509"/>
    </source>
</evidence>
<name>A0A2T4U1T5_9BACI</name>
<evidence type="ECO:0000313" key="3">
    <source>
        <dbReference type="EMBL" id="PTL37366.1"/>
    </source>
</evidence>
<keyword evidence="2" id="KW-1133">Transmembrane helix</keyword>
<sequence>MQKFIMAGVIISAILIILGGRFYYNEKLEETATSAQEQMNGTDAVQLDENVEEEVTEEVTEEVEEVEESADESGTEQAEDNEVEELTDGLQTPIAELLAEKEADGEAVNILVAGSRSSTDYYDQGITPWPVLLQEELNEAYGDDLFQVESITFGVHTSQEIIDQNAHTALADEEADIFILESFNWNDNLAAVPMENARGNLMEMVSVVEQENEDVFVMIQPSAPVHGTSIYPDQVEEFEAFVLDGDYDYVDHWEAWPPVDDDELLDYLDEDNQNMPNQEGHELWTEHLSSWFISE</sequence>
<protein>
    <recommendedName>
        <fullName evidence="5">SGNH/GDSL hydrolase family protein</fullName>
    </recommendedName>
</protein>
<evidence type="ECO:0008006" key="5">
    <source>
        <dbReference type="Google" id="ProtNLM"/>
    </source>
</evidence>
<reference evidence="3 4" key="1">
    <citation type="submission" date="2018-03" db="EMBL/GenBank/DDBJ databases">
        <title>Alkalicoccus saliphilus sp. nov., isolated from a mineral pool.</title>
        <authorList>
            <person name="Zhao B."/>
        </authorList>
    </citation>
    <scope>NUCLEOTIDE SEQUENCE [LARGE SCALE GENOMIC DNA]</scope>
    <source>
        <strain evidence="3 4">6AG</strain>
    </source>
</reference>
<comment type="caution">
    <text evidence="3">The sequence shown here is derived from an EMBL/GenBank/DDBJ whole genome shotgun (WGS) entry which is preliminary data.</text>
</comment>
<dbReference type="OrthoDB" id="2451965at2"/>
<dbReference type="Gene3D" id="3.40.50.1110">
    <property type="entry name" value="SGNH hydrolase"/>
    <property type="match status" value="1"/>
</dbReference>
<dbReference type="SUPFAM" id="SSF52266">
    <property type="entry name" value="SGNH hydrolase"/>
    <property type="match status" value="1"/>
</dbReference>
<organism evidence="3 4">
    <name type="scientific">Alkalicoccus saliphilus</name>
    <dbReference type="NCBI Taxonomy" id="200989"/>
    <lineage>
        <taxon>Bacteria</taxon>
        <taxon>Bacillati</taxon>
        <taxon>Bacillota</taxon>
        <taxon>Bacilli</taxon>
        <taxon>Bacillales</taxon>
        <taxon>Bacillaceae</taxon>
        <taxon>Alkalicoccus</taxon>
    </lineage>
</organism>
<dbReference type="Proteomes" id="UP000240509">
    <property type="component" value="Unassembled WGS sequence"/>
</dbReference>
<dbReference type="RefSeq" id="WP_107586386.1">
    <property type="nucleotide sequence ID" value="NZ_PZJJ01000058.1"/>
</dbReference>
<accession>A0A2T4U1T5</accession>
<proteinExistence type="predicted"/>
<keyword evidence="2" id="KW-0812">Transmembrane</keyword>
<dbReference type="EMBL" id="PZJJ01000058">
    <property type="protein sequence ID" value="PTL37366.1"/>
    <property type="molecule type" value="Genomic_DNA"/>
</dbReference>
<feature type="region of interest" description="Disordered" evidence="1">
    <location>
        <begin position="59"/>
        <end position="86"/>
    </location>
</feature>
<dbReference type="InterPro" id="IPR036514">
    <property type="entry name" value="SGNH_hydro_sf"/>
</dbReference>
<keyword evidence="2" id="KW-0472">Membrane</keyword>
<keyword evidence="4" id="KW-1185">Reference proteome</keyword>
<feature type="transmembrane region" description="Helical" evidence="2">
    <location>
        <begin position="5"/>
        <end position="24"/>
    </location>
</feature>
<dbReference type="AlphaFoldDB" id="A0A2T4U1T5"/>
<evidence type="ECO:0000256" key="2">
    <source>
        <dbReference type="SAM" id="Phobius"/>
    </source>
</evidence>
<gene>
    <name evidence="3" type="ORF">C6Y45_16825</name>
</gene>